<evidence type="ECO:0000256" key="10">
    <source>
        <dbReference type="ARBA" id="ARBA00022833"/>
    </source>
</evidence>
<dbReference type="GO" id="GO:0008686">
    <property type="term" value="F:3,4-dihydroxy-2-butanone-4-phosphate synthase activity"/>
    <property type="evidence" value="ECO:0007669"/>
    <property type="project" value="UniProtKB-EC"/>
</dbReference>
<comment type="cofactor">
    <cofactor evidence="14">
        <name>Zn(2+)</name>
        <dbReference type="ChEBI" id="CHEBI:29105"/>
    </cofactor>
    <text evidence="14">Binds 1 zinc ion per subunit.</text>
</comment>
<dbReference type="CDD" id="cd00641">
    <property type="entry name" value="GTP_cyclohydro2"/>
    <property type="match status" value="1"/>
</dbReference>
<feature type="active site" description="Nucleophile" evidence="14">
    <location>
        <position position="336"/>
    </location>
</feature>
<name>A0A1I4XV06_PSUAM</name>
<feature type="binding site" evidence="14">
    <location>
        <begin position="256"/>
        <end position="260"/>
    </location>
    <ligand>
        <name>GTP</name>
        <dbReference type="ChEBI" id="CHEBI:37565"/>
    </ligand>
</feature>
<dbReference type="GO" id="GO:0003935">
    <property type="term" value="F:GTP cyclohydrolase II activity"/>
    <property type="evidence" value="ECO:0007669"/>
    <property type="project" value="UniProtKB-UniRule"/>
</dbReference>
<dbReference type="InterPro" id="IPR032677">
    <property type="entry name" value="GTP_cyclohydro_II"/>
</dbReference>
<dbReference type="Pfam" id="PF00925">
    <property type="entry name" value="GTP_cyclohydro2"/>
    <property type="match status" value="1"/>
</dbReference>
<feature type="binding site" evidence="14">
    <location>
        <position position="277"/>
    </location>
    <ligand>
        <name>GTP</name>
        <dbReference type="ChEBI" id="CHEBI:37565"/>
    </ligand>
</feature>
<dbReference type="NCBIfam" id="NF001591">
    <property type="entry name" value="PRK00393.1"/>
    <property type="match status" value="1"/>
</dbReference>
<dbReference type="SUPFAM" id="SSF142695">
    <property type="entry name" value="RibA-like"/>
    <property type="match status" value="1"/>
</dbReference>
<dbReference type="NCBIfam" id="TIGR00506">
    <property type="entry name" value="ribB"/>
    <property type="match status" value="1"/>
</dbReference>
<comment type="similarity">
    <text evidence="5">In the N-terminal section; belongs to the DHBP synthase family.</text>
</comment>
<dbReference type="Pfam" id="PF00926">
    <property type="entry name" value="DHBP_synthase"/>
    <property type="match status" value="1"/>
</dbReference>
<keyword evidence="11 14" id="KW-0342">GTP-binding</keyword>
<organism evidence="16 17">
    <name type="scientific">Pseudonocardia ammonioxydans</name>
    <dbReference type="NCBI Taxonomy" id="260086"/>
    <lineage>
        <taxon>Bacteria</taxon>
        <taxon>Bacillati</taxon>
        <taxon>Actinomycetota</taxon>
        <taxon>Actinomycetes</taxon>
        <taxon>Pseudonocardiales</taxon>
        <taxon>Pseudonocardiaceae</taxon>
        <taxon>Pseudonocardia</taxon>
    </lineage>
</organism>
<dbReference type="InterPro" id="IPR036144">
    <property type="entry name" value="RibA-like_sf"/>
</dbReference>
<reference evidence="16 17" key="1">
    <citation type="submission" date="2016-10" db="EMBL/GenBank/DDBJ databases">
        <authorList>
            <person name="de Groot N.N."/>
        </authorList>
    </citation>
    <scope>NUCLEOTIDE SEQUENCE [LARGE SCALE GENOMIC DNA]</scope>
    <source>
        <strain evidence="16 17">CGMCC 4.1877</strain>
    </source>
</reference>
<dbReference type="Gene3D" id="3.90.870.10">
    <property type="entry name" value="DHBP synthase"/>
    <property type="match status" value="1"/>
</dbReference>
<dbReference type="Proteomes" id="UP000199614">
    <property type="component" value="Unassembled WGS sequence"/>
</dbReference>
<evidence type="ECO:0000256" key="13">
    <source>
        <dbReference type="ARBA" id="ARBA00049295"/>
    </source>
</evidence>
<dbReference type="UniPathway" id="UPA00275">
    <property type="reaction ID" value="UER00399"/>
</dbReference>
<comment type="function">
    <text evidence="12 14">Catalyzes the conversion of GTP to 2,5-diamino-6-ribosylamino-4(3H)-pyrimidinone 5'-phosphate (DARP), formate and pyrophosphate.</text>
</comment>
<keyword evidence="10 14" id="KW-0862">Zinc</keyword>
<dbReference type="GO" id="GO:0005525">
    <property type="term" value="F:GTP binding"/>
    <property type="evidence" value="ECO:0007669"/>
    <property type="project" value="UniProtKB-KW"/>
</dbReference>
<dbReference type="FunFam" id="3.40.50.10990:FF:000001">
    <property type="entry name" value="Riboflavin biosynthesis protein RibBA"/>
    <property type="match status" value="1"/>
</dbReference>
<dbReference type="STRING" id="260086.SAMN05216207_10125"/>
<feature type="domain" description="GTP cyclohydrolase II" evidence="15">
    <location>
        <begin position="213"/>
        <end position="378"/>
    </location>
</feature>
<dbReference type="GO" id="GO:0008270">
    <property type="term" value="F:zinc ion binding"/>
    <property type="evidence" value="ECO:0007669"/>
    <property type="project" value="UniProtKB-UniRule"/>
</dbReference>
<dbReference type="Gene3D" id="3.40.50.10990">
    <property type="entry name" value="GTP cyclohydrolase II"/>
    <property type="match status" value="1"/>
</dbReference>
<feature type="active site" description="Proton acceptor" evidence="14">
    <location>
        <position position="334"/>
    </location>
</feature>
<dbReference type="HAMAP" id="MF_00179">
    <property type="entry name" value="RibA"/>
    <property type="match status" value="1"/>
</dbReference>
<dbReference type="PANTHER" id="PTHR21327:SF18">
    <property type="entry name" value="3,4-DIHYDROXY-2-BUTANONE 4-PHOSPHATE SYNTHASE"/>
    <property type="match status" value="1"/>
</dbReference>
<feature type="binding site" evidence="14">
    <location>
        <position position="261"/>
    </location>
    <ligand>
        <name>Zn(2+)</name>
        <dbReference type="ChEBI" id="CHEBI:29105"/>
        <note>catalytic</note>
    </ligand>
</feature>
<dbReference type="NCBIfam" id="TIGR00505">
    <property type="entry name" value="ribA"/>
    <property type="match status" value="1"/>
</dbReference>
<evidence type="ECO:0000256" key="1">
    <source>
        <dbReference type="ARBA" id="ARBA00000141"/>
    </source>
</evidence>
<comment type="pathway">
    <text evidence="4">Cofactor biosynthesis; riboflavin biosynthesis; 2-hydroxy-3-oxobutyl phosphate from D-ribulose 5-phosphate: step 1/1.</text>
</comment>
<evidence type="ECO:0000256" key="3">
    <source>
        <dbReference type="ARBA" id="ARBA00004853"/>
    </source>
</evidence>
<sequence>MRSTAASADPVGDAVAALRSGRPVLVLDDDHRENEGDLVLAAELAQPSTVNLMLNEGRGLVCVAAAPALVDRLHLPQMVERNSDSHGTAFTVSVDACTTGTGISAADRAATIRALADPSTRPEGLRRPGHIFPLRAVAEGLVERRGHTEAAVELAVRAGLAPAAAICEVLDEYGAPADCAYLTELAARLEIPMLHVDDLALALTDHPGPGSARVATASIPNRYGSWKAVAHGGLDDVEHLALVLGDPAELRAPLVRVHSECLTSDVFGSRRCDCGEQLDAAMAAIADAGAGVVIYLRGHEGRGIGLVDKIRAYALQEQGCDTVEANTRLGLPVDARDYASAAALLRELGIHELRLLSNNPHKASALRDCGIAVLDMIPVQLPARPENERYLRTKRRRLGHHLALSIDEGAHVLPGQSDHTRHMEGTSAC</sequence>
<dbReference type="GO" id="GO:0005829">
    <property type="term" value="C:cytosol"/>
    <property type="evidence" value="ECO:0007669"/>
    <property type="project" value="TreeGrafter"/>
</dbReference>
<dbReference type="InterPro" id="IPR017945">
    <property type="entry name" value="DHBP_synth_RibB-like_a/b_dom"/>
</dbReference>
<proteinExistence type="inferred from homology"/>
<evidence type="ECO:0000256" key="12">
    <source>
        <dbReference type="ARBA" id="ARBA00043932"/>
    </source>
</evidence>
<dbReference type="AlphaFoldDB" id="A0A1I4XV06"/>
<comment type="pathway">
    <text evidence="3 14">Cofactor biosynthesis; riboflavin biosynthesis; 5-amino-6-(D-ribitylamino)uracil from GTP: step 1/4.</text>
</comment>
<comment type="catalytic activity">
    <reaction evidence="13 14">
        <text>GTP + 4 H2O = 2,5-diamino-6-hydroxy-4-(5-phosphoribosylamino)-pyrimidine + formate + 2 phosphate + 3 H(+)</text>
        <dbReference type="Rhea" id="RHEA:23704"/>
        <dbReference type="ChEBI" id="CHEBI:15377"/>
        <dbReference type="ChEBI" id="CHEBI:15378"/>
        <dbReference type="ChEBI" id="CHEBI:15740"/>
        <dbReference type="ChEBI" id="CHEBI:37565"/>
        <dbReference type="ChEBI" id="CHEBI:43474"/>
        <dbReference type="ChEBI" id="CHEBI:58614"/>
        <dbReference type="EC" id="3.5.4.25"/>
    </reaction>
</comment>
<evidence type="ECO:0000313" key="17">
    <source>
        <dbReference type="Proteomes" id="UP000199614"/>
    </source>
</evidence>
<evidence type="ECO:0000256" key="8">
    <source>
        <dbReference type="ARBA" id="ARBA00022741"/>
    </source>
</evidence>
<evidence type="ECO:0000259" key="15">
    <source>
        <dbReference type="Pfam" id="PF00925"/>
    </source>
</evidence>
<dbReference type="EC" id="3.5.4.25" evidence="14"/>
<keyword evidence="8 14" id="KW-0547">Nucleotide-binding</keyword>
<keyword evidence="17" id="KW-1185">Reference proteome</keyword>
<dbReference type="GO" id="GO:0009231">
    <property type="term" value="P:riboflavin biosynthetic process"/>
    <property type="evidence" value="ECO:0007669"/>
    <property type="project" value="UniProtKB-UniRule"/>
</dbReference>
<comment type="function">
    <text evidence="2">Catalyzes the conversion of D-ribulose 5-phosphate to formate and 3,4-dihydroxy-2-butanone 4-phosphate.</text>
</comment>
<evidence type="ECO:0000256" key="2">
    <source>
        <dbReference type="ARBA" id="ARBA00002284"/>
    </source>
</evidence>
<keyword evidence="9 14" id="KW-0378">Hydrolase</keyword>
<feature type="binding site" evidence="14">
    <location>
        <position position="322"/>
    </location>
    <ligand>
        <name>GTP</name>
        <dbReference type="ChEBI" id="CHEBI:37565"/>
    </ligand>
</feature>
<evidence type="ECO:0000256" key="5">
    <source>
        <dbReference type="ARBA" id="ARBA00005520"/>
    </source>
</evidence>
<evidence type="ECO:0000313" key="16">
    <source>
        <dbReference type="EMBL" id="SFN29731.1"/>
    </source>
</evidence>
<dbReference type="InterPro" id="IPR000926">
    <property type="entry name" value="RibA"/>
</dbReference>
<feature type="binding site" evidence="14">
    <location>
        <position position="362"/>
    </location>
    <ligand>
        <name>GTP</name>
        <dbReference type="ChEBI" id="CHEBI:37565"/>
    </ligand>
</feature>
<dbReference type="InterPro" id="IPR000422">
    <property type="entry name" value="DHBP_synthase_RibB"/>
</dbReference>
<accession>A0A1I4XV06</accession>
<comment type="catalytic activity">
    <reaction evidence="1">
        <text>D-ribulose 5-phosphate = (2S)-2-hydroxy-3-oxobutyl phosphate + formate + H(+)</text>
        <dbReference type="Rhea" id="RHEA:18457"/>
        <dbReference type="ChEBI" id="CHEBI:15378"/>
        <dbReference type="ChEBI" id="CHEBI:15740"/>
        <dbReference type="ChEBI" id="CHEBI:58121"/>
        <dbReference type="ChEBI" id="CHEBI:58830"/>
        <dbReference type="EC" id="4.1.99.12"/>
    </reaction>
</comment>
<dbReference type="SUPFAM" id="SSF55821">
    <property type="entry name" value="YrdC/RibB"/>
    <property type="match status" value="1"/>
</dbReference>
<dbReference type="PANTHER" id="PTHR21327">
    <property type="entry name" value="GTP CYCLOHYDROLASE II-RELATED"/>
    <property type="match status" value="1"/>
</dbReference>
<dbReference type="OrthoDB" id="9793111at2"/>
<evidence type="ECO:0000256" key="4">
    <source>
        <dbReference type="ARBA" id="ARBA00004904"/>
    </source>
</evidence>
<dbReference type="RefSeq" id="WP_093342408.1">
    <property type="nucleotide sequence ID" value="NZ_FOUY01000012.1"/>
</dbReference>
<feature type="binding site" evidence="14">
    <location>
        <begin position="300"/>
        <end position="302"/>
    </location>
    <ligand>
        <name>GTP</name>
        <dbReference type="ChEBI" id="CHEBI:37565"/>
    </ligand>
</feature>
<evidence type="ECO:0000256" key="7">
    <source>
        <dbReference type="ARBA" id="ARBA00022723"/>
    </source>
</evidence>
<gene>
    <name evidence="14" type="primary">ribA</name>
    <name evidence="16" type="ORF">SAMN05216207_10125</name>
</gene>
<comment type="similarity">
    <text evidence="14">Belongs to the GTP cyclohydrolase II family.</text>
</comment>
<evidence type="ECO:0000256" key="6">
    <source>
        <dbReference type="ARBA" id="ARBA00022619"/>
    </source>
</evidence>
<keyword evidence="7 14" id="KW-0479">Metal-binding</keyword>
<dbReference type="PIRSF" id="PIRSF001259">
    <property type="entry name" value="RibA"/>
    <property type="match status" value="1"/>
</dbReference>
<evidence type="ECO:0000256" key="9">
    <source>
        <dbReference type="ARBA" id="ARBA00022801"/>
    </source>
</evidence>
<feature type="binding site" evidence="14">
    <location>
        <position position="272"/>
    </location>
    <ligand>
        <name>Zn(2+)</name>
        <dbReference type="ChEBI" id="CHEBI:29105"/>
        <note>catalytic</note>
    </ligand>
</feature>
<evidence type="ECO:0000256" key="14">
    <source>
        <dbReference type="HAMAP-Rule" id="MF_00179"/>
    </source>
</evidence>
<protein>
    <recommendedName>
        <fullName evidence="14">GTP cyclohydrolase-2</fullName>
        <ecNumber evidence="14">3.5.4.25</ecNumber>
    </recommendedName>
    <alternativeName>
        <fullName evidence="14">GTP cyclohydrolase II</fullName>
    </alternativeName>
</protein>
<feature type="binding site" evidence="14">
    <location>
        <position position="274"/>
    </location>
    <ligand>
        <name>Zn(2+)</name>
        <dbReference type="ChEBI" id="CHEBI:29105"/>
        <note>catalytic</note>
    </ligand>
</feature>
<feature type="binding site" evidence="14">
    <location>
        <position position="357"/>
    </location>
    <ligand>
        <name>GTP</name>
        <dbReference type="ChEBI" id="CHEBI:37565"/>
    </ligand>
</feature>
<evidence type="ECO:0000256" key="11">
    <source>
        <dbReference type="ARBA" id="ARBA00023134"/>
    </source>
</evidence>
<keyword evidence="6 14" id="KW-0686">Riboflavin biosynthesis</keyword>
<dbReference type="EMBL" id="FOUY01000012">
    <property type="protein sequence ID" value="SFN29731.1"/>
    <property type="molecule type" value="Genomic_DNA"/>
</dbReference>